<proteinExistence type="inferred from homology"/>
<dbReference type="AlphaFoldDB" id="A0AAU7XIZ0"/>
<keyword evidence="2" id="KW-0449">Lipoprotein</keyword>
<keyword evidence="2" id="KW-0812">Transmembrane</keyword>
<evidence type="ECO:0000256" key="2">
    <source>
        <dbReference type="RuleBase" id="RU362097"/>
    </source>
</evidence>
<reference evidence="3" key="1">
    <citation type="submission" date="2024-06" db="EMBL/GenBank/DDBJ databases">
        <title>Methylostella associata gen. nov., sp. nov., a novel Ancalomicrobiaceae-affiliated facultatively methylotrophic bacteria that feed on methanotrophs of the genus Methylococcus.</title>
        <authorList>
            <person name="Saltykova V."/>
            <person name="Danilova O.V."/>
            <person name="Oshkin I.Y."/>
            <person name="Belova S.E."/>
            <person name="Pimenov N.V."/>
            <person name="Dedysh S.N."/>
        </authorList>
    </citation>
    <scope>NUCLEOTIDE SEQUENCE</scope>
    <source>
        <strain evidence="3">S20</strain>
    </source>
</reference>
<dbReference type="PANTHER" id="PTHR30203:SF33">
    <property type="entry name" value="BLR4455 PROTEIN"/>
    <property type="match status" value="1"/>
</dbReference>
<keyword evidence="2" id="KW-0564">Palmitate</keyword>
<dbReference type="InterPro" id="IPR010131">
    <property type="entry name" value="MdtP/NodT-like"/>
</dbReference>
<dbReference type="InterPro" id="IPR003423">
    <property type="entry name" value="OMP_efflux"/>
</dbReference>
<dbReference type="KEGG" id="mflg:ABS361_05445"/>
<keyword evidence="2" id="KW-0472">Membrane</keyword>
<accession>A0AAU7XIZ0</accession>
<dbReference type="Gene3D" id="2.20.200.10">
    <property type="entry name" value="Outer membrane efflux proteins (OEP)"/>
    <property type="match status" value="1"/>
</dbReference>
<dbReference type="PANTHER" id="PTHR30203">
    <property type="entry name" value="OUTER MEMBRANE CATION EFFLUX PROTEIN"/>
    <property type="match status" value="1"/>
</dbReference>
<dbReference type="GO" id="GO:0005886">
    <property type="term" value="C:plasma membrane"/>
    <property type="evidence" value="ECO:0007669"/>
    <property type="project" value="UniProtKB-SubCell"/>
</dbReference>
<dbReference type="Pfam" id="PF02321">
    <property type="entry name" value="OEP"/>
    <property type="match status" value="2"/>
</dbReference>
<evidence type="ECO:0000313" key="3">
    <source>
        <dbReference type="EMBL" id="XBY46819.1"/>
    </source>
</evidence>
<dbReference type="RefSeq" id="WP_407051908.1">
    <property type="nucleotide sequence ID" value="NZ_CP158568.1"/>
</dbReference>
<comment type="similarity">
    <text evidence="1 2">Belongs to the outer membrane factor (OMF) (TC 1.B.17) family.</text>
</comment>
<dbReference type="NCBIfam" id="TIGR01845">
    <property type="entry name" value="outer_NodT"/>
    <property type="match status" value="1"/>
</dbReference>
<name>A0AAU7XIZ0_9HYPH</name>
<organism evidence="3">
    <name type="scientific">Methyloraptor flagellatus</name>
    <dbReference type="NCBI Taxonomy" id="3162530"/>
    <lineage>
        <taxon>Bacteria</taxon>
        <taxon>Pseudomonadati</taxon>
        <taxon>Pseudomonadota</taxon>
        <taxon>Alphaproteobacteria</taxon>
        <taxon>Hyphomicrobiales</taxon>
        <taxon>Ancalomicrobiaceae</taxon>
        <taxon>Methyloraptor</taxon>
    </lineage>
</organism>
<comment type="subcellular location">
    <subcellularLocation>
        <location evidence="2">Cell membrane</location>
        <topology evidence="2">Lipid-anchor</topology>
    </subcellularLocation>
</comment>
<keyword evidence="2" id="KW-1134">Transmembrane beta strand</keyword>
<sequence>MAPVGGARLVYGADIPGRWWELFRNRPLNDLIKVAIANNPDLEAARAALRKANEAAASDQASLFPTVSASGTATRADNTGALATNVGPYTLYTGQIGASWDVDLWGAKRRTAEASRAAAEAQAFTAEATYLTLTTDLTNAVITEASTRAQIAATEDIIKALEELLGVLDTKANVGSASRASVLQQRATLAQARATLPGLKKTLAQTRNRIAAYAGEFPSSYRGGAFTLGSLTLPHKLPLTLPAELIRQRPDIRAAEAQLHQASALVGVAIAARLPSLSLSAALPTSTTDIAKLLNSSATGWSLAASASQTLFDAGKLQHQQKQYEAALDQALANYRSVVIAAYRDVANALRAIQHDAEAVAAYRAAEDAARESLELSRTQFKAGTGSYTDVLNAQQTYQNARISSVQAQAQRYTDAVTLFSVLGGGWWNRPDNLARLANVTTPEGGAASAPATP</sequence>
<dbReference type="EMBL" id="CP158568">
    <property type="protein sequence ID" value="XBY46819.1"/>
    <property type="molecule type" value="Genomic_DNA"/>
</dbReference>
<gene>
    <name evidence="3" type="ORF">ABS361_05445</name>
</gene>
<dbReference type="SUPFAM" id="SSF56954">
    <property type="entry name" value="Outer membrane efflux proteins (OEP)"/>
    <property type="match status" value="1"/>
</dbReference>
<evidence type="ECO:0000256" key="1">
    <source>
        <dbReference type="ARBA" id="ARBA00007613"/>
    </source>
</evidence>
<dbReference type="Gene3D" id="1.20.1600.10">
    <property type="entry name" value="Outer membrane efflux proteins (OEP)"/>
    <property type="match status" value="1"/>
</dbReference>
<dbReference type="GO" id="GO:0015562">
    <property type="term" value="F:efflux transmembrane transporter activity"/>
    <property type="evidence" value="ECO:0007669"/>
    <property type="project" value="InterPro"/>
</dbReference>
<protein>
    <submittedName>
        <fullName evidence="3">Efflux transporter outer membrane subunit</fullName>
    </submittedName>
</protein>